<sequence>MPCNCRQGTALHSHVDDQLASEGVFGIGVPLNDAVDISAIQLWNSRNTPAEAGRLFDLSMSSNQDPICSDDDQELLISAPLSSLCRIKGISVVAPANDTAPSRVKIFVNLVSVSGFCSVRRLVPQEQLQLADGGCEDRIIYRVNATKFSAVSSLTFFFDESYNGEETNVLRIELFGENTGKSTQQQVATNIVYEARGNPADHQSGEDKKSLFEVR</sequence>
<dbReference type="PANTHER" id="PTHR12175">
    <property type="entry name" value="AD039 HT014 THIOREDOXIN FAMILY TRP26"/>
    <property type="match status" value="1"/>
</dbReference>
<feature type="region of interest" description="Disordered" evidence="2">
    <location>
        <begin position="196"/>
        <end position="215"/>
    </location>
</feature>
<protein>
    <recommendedName>
        <fullName evidence="3">PITH domain-containing protein</fullName>
    </recommendedName>
</protein>
<dbReference type="Gene3D" id="2.60.120.470">
    <property type="entry name" value="PITH domain"/>
    <property type="match status" value="1"/>
</dbReference>
<dbReference type="PANTHER" id="PTHR12175:SF1">
    <property type="entry name" value="PITH DOMAIN-CONTAINING PROTEIN 1"/>
    <property type="match status" value="1"/>
</dbReference>
<dbReference type="InterPro" id="IPR037047">
    <property type="entry name" value="PITH_dom_sf"/>
</dbReference>
<evidence type="ECO:0000256" key="2">
    <source>
        <dbReference type="SAM" id="MobiDB-lite"/>
    </source>
</evidence>
<accession>A0A1E1IRC9</accession>
<dbReference type="InterPro" id="IPR045099">
    <property type="entry name" value="PITH1-like"/>
</dbReference>
<dbReference type="SUPFAM" id="SSF49785">
    <property type="entry name" value="Galactose-binding domain-like"/>
    <property type="match status" value="1"/>
</dbReference>
<dbReference type="PROSITE" id="PS51532">
    <property type="entry name" value="PITH"/>
    <property type="match status" value="1"/>
</dbReference>
<organism evidence="4">
    <name type="scientific">Leishmania guyanensis</name>
    <dbReference type="NCBI Taxonomy" id="5670"/>
    <lineage>
        <taxon>Eukaryota</taxon>
        <taxon>Discoba</taxon>
        <taxon>Euglenozoa</taxon>
        <taxon>Kinetoplastea</taxon>
        <taxon>Metakinetoplastina</taxon>
        <taxon>Trypanosomatida</taxon>
        <taxon>Trypanosomatidae</taxon>
        <taxon>Leishmaniinae</taxon>
        <taxon>Leishmania</taxon>
        <taxon>Leishmania guyanensis species complex</taxon>
    </lineage>
</organism>
<reference evidence="4" key="1">
    <citation type="submission" date="2012-08" db="EMBL/GenBank/DDBJ databases">
        <title>Comparative genomics of metastatic and non-metastatic Leishmania guyanensis provides insights into polygenic factors involved in Leishmania RNA virus infection.</title>
        <authorList>
            <person name="Smith D."/>
            <person name="Hertz-Fowler C."/>
            <person name="Martin R."/>
            <person name="Dickens N."/>
            <person name="Fasel N."/>
            <person name="Falquet L."/>
            <person name="Beverley S."/>
            <person name="Zangger H."/>
            <person name="Calderon-Copete S."/>
            <person name="Mottram J."/>
            <person name="Xenarios I."/>
        </authorList>
    </citation>
    <scope>NUCLEOTIDE SEQUENCE</scope>
    <source>
        <strain evidence="4">MHOM/BR/75/M4147/SSU:IR2SAT-LUC</strain>
    </source>
</reference>
<dbReference type="InterPro" id="IPR008979">
    <property type="entry name" value="Galactose-bd-like_sf"/>
</dbReference>
<dbReference type="EMBL" id="CALQ01000353">
    <property type="protein sequence ID" value="CCM13715.1"/>
    <property type="molecule type" value="Genomic_DNA"/>
</dbReference>
<feature type="compositionally biased region" description="Basic and acidic residues" evidence="2">
    <location>
        <begin position="203"/>
        <end position="215"/>
    </location>
</feature>
<dbReference type="AlphaFoldDB" id="A0A1E1IRC9"/>
<dbReference type="InterPro" id="IPR010400">
    <property type="entry name" value="PITH_dom"/>
</dbReference>
<feature type="domain" description="PITH" evidence="3">
    <location>
        <begin position="20"/>
        <end position="195"/>
    </location>
</feature>
<name>A0A1E1IRC9_LEIGU</name>
<dbReference type="GO" id="GO:0005737">
    <property type="term" value="C:cytoplasm"/>
    <property type="evidence" value="ECO:0007669"/>
    <property type="project" value="UniProtKB-ARBA"/>
</dbReference>
<comment type="similarity">
    <text evidence="1">Belongs to the PITHD1 family.</text>
</comment>
<proteinExistence type="inferred from homology"/>
<evidence type="ECO:0000256" key="1">
    <source>
        <dbReference type="ARBA" id="ARBA00025788"/>
    </source>
</evidence>
<evidence type="ECO:0000313" key="4">
    <source>
        <dbReference type="EMBL" id="CCM13715.1"/>
    </source>
</evidence>
<dbReference type="Pfam" id="PF06201">
    <property type="entry name" value="PITH"/>
    <property type="match status" value="1"/>
</dbReference>
<evidence type="ECO:0000259" key="3">
    <source>
        <dbReference type="PROSITE" id="PS51532"/>
    </source>
</evidence>
<gene>
    <name evidence="4" type="primary">LgM4147LRVhigh.12.00430.00020</name>
    <name evidence="4" type="ORF">BN36_1212260</name>
</gene>